<dbReference type="GO" id="GO:0016805">
    <property type="term" value="F:dipeptidase activity"/>
    <property type="evidence" value="ECO:0007669"/>
    <property type="project" value="UniProtKB-KW"/>
</dbReference>
<dbReference type="SUPFAM" id="SSF55031">
    <property type="entry name" value="Bacterial exopeptidase dimerisation domain"/>
    <property type="match status" value="1"/>
</dbReference>
<comment type="similarity">
    <text evidence="2">Belongs to the peptidase M20A family.</text>
</comment>
<evidence type="ECO:0000256" key="1">
    <source>
        <dbReference type="ARBA" id="ARBA00001947"/>
    </source>
</evidence>
<dbReference type="CDD" id="cd03888">
    <property type="entry name" value="M20_PepV"/>
    <property type="match status" value="1"/>
</dbReference>
<evidence type="ECO:0000256" key="7">
    <source>
        <dbReference type="ARBA" id="ARBA00022997"/>
    </source>
</evidence>
<keyword evidence="5 9" id="KW-0378">Hydrolase</keyword>
<dbReference type="NCBIfam" id="TIGR01887">
    <property type="entry name" value="dipeptidaselike"/>
    <property type="match status" value="1"/>
</dbReference>
<keyword evidence="4" id="KW-0479">Metal-binding</keyword>
<organism evidence="9 10">
    <name type="scientific">Salinithrix halophila</name>
    <dbReference type="NCBI Taxonomy" id="1485204"/>
    <lineage>
        <taxon>Bacteria</taxon>
        <taxon>Bacillati</taxon>
        <taxon>Bacillota</taxon>
        <taxon>Bacilli</taxon>
        <taxon>Bacillales</taxon>
        <taxon>Thermoactinomycetaceae</taxon>
        <taxon>Salinithrix</taxon>
    </lineage>
</organism>
<keyword evidence="8" id="KW-0482">Metalloprotease</keyword>
<protein>
    <submittedName>
        <fullName evidence="9">Dipeptidase PepV</fullName>
        <ecNumber evidence="9">3.4.13.-</ecNumber>
    </submittedName>
</protein>
<evidence type="ECO:0000313" key="9">
    <source>
        <dbReference type="EMBL" id="MFC4077154.1"/>
    </source>
</evidence>
<evidence type="ECO:0000313" key="10">
    <source>
        <dbReference type="Proteomes" id="UP001595843"/>
    </source>
</evidence>
<evidence type="ECO:0000256" key="3">
    <source>
        <dbReference type="ARBA" id="ARBA00022670"/>
    </source>
</evidence>
<keyword evidence="6" id="KW-0862">Zinc</keyword>
<reference evidence="10" key="1">
    <citation type="journal article" date="2019" name="Int. J. Syst. Evol. Microbiol.">
        <title>The Global Catalogue of Microorganisms (GCM) 10K type strain sequencing project: providing services to taxonomists for standard genome sequencing and annotation.</title>
        <authorList>
            <consortium name="The Broad Institute Genomics Platform"/>
            <consortium name="The Broad Institute Genome Sequencing Center for Infectious Disease"/>
            <person name="Wu L."/>
            <person name="Ma J."/>
        </authorList>
    </citation>
    <scope>NUCLEOTIDE SEQUENCE [LARGE SCALE GENOMIC DNA]</scope>
    <source>
        <strain evidence="10">IBRC-M 10813</strain>
    </source>
</reference>
<dbReference type="Pfam" id="PF01546">
    <property type="entry name" value="Peptidase_M20"/>
    <property type="match status" value="1"/>
</dbReference>
<dbReference type="PANTHER" id="PTHR43808:SF31">
    <property type="entry name" value="N-ACETYL-L-CITRULLINE DEACETYLASE"/>
    <property type="match status" value="1"/>
</dbReference>
<proteinExistence type="inferred from homology"/>
<evidence type="ECO:0000256" key="2">
    <source>
        <dbReference type="ARBA" id="ARBA00006247"/>
    </source>
</evidence>
<dbReference type="InterPro" id="IPR010964">
    <property type="entry name" value="M20A_pepV-rel"/>
</dbReference>
<dbReference type="Proteomes" id="UP001595843">
    <property type="component" value="Unassembled WGS sequence"/>
</dbReference>
<dbReference type="RefSeq" id="WP_380704722.1">
    <property type="nucleotide sequence ID" value="NZ_JBHSAP010000009.1"/>
</dbReference>
<comment type="cofactor">
    <cofactor evidence="1">
        <name>Zn(2+)</name>
        <dbReference type="ChEBI" id="CHEBI:29105"/>
    </cofactor>
</comment>
<gene>
    <name evidence="9" type="primary">pepV</name>
    <name evidence="9" type="ORF">ACFOUO_10040</name>
</gene>
<dbReference type="PROSITE" id="PS00758">
    <property type="entry name" value="ARGE_DAPE_CPG2_1"/>
    <property type="match status" value="1"/>
</dbReference>
<keyword evidence="7 9" id="KW-0224">Dipeptidase</keyword>
<keyword evidence="10" id="KW-1185">Reference proteome</keyword>
<dbReference type="Gene3D" id="3.30.70.360">
    <property type="match status" value="2"/>
</dbReference>
<dbReference type="SUPFAM" id="SSF53187">
    <property type="entry name" value="Zn-dependent exopeptidases"/>
    <property type="match status" value="1"/>
</dbReference>
<name>A0ABV8JIH7_9BACL</name>
<evidence type="ECO:0000256" key="5">
    <source>
        <dbReference type="ARBA" id="ARBA00022801"/>
    </source>
</evidence>
<dbReference type="InterPro" id="IPR001261">
    <property type="entry name" value="ArgE/DapE_CS"/>
</dbReference>
<sequence>MGIEWQNEMKKQQEELVRRLAELCSIESVLDESTAGPGAPFGEGIAQALTYMLELGEKEGFLAKNVDGYAGHLEYGDGEELIGVLAHLDVVPTGDGWASPPFSPEVREGKFYARGAQDDKGPAMAAFFALKLIKELGLPLSKKVRLIFGTDEESDWRDMDYYFEREKMPDMGFTPDADFPIITAEKGVADFTLTGQVPKGEAPEEGWLLESFEAGQRFNMVPDLARVRLSGEGDVFELKEKYQDYLITRRIRGYAEESDDHLTLVLEGKAHHGSEPDKGLNAALKLAEFLQELKLDNAGKRYLDFVGDKLTDGFFGEKLGLAQKDERVGPLTVNGGIFRYEVGGEQGIGLNIRYPITGDVTSIQGLLEETTKPFGFSVEVRDNKKGHFVDDHHPLVQTLARVYEEQTGEEAKPLSIGGATYARALDTGVVFGPLFPGSEETAHQRDEFIMVEDLMKAAALYAQAIYELAK</sequence>
<dbReference type="NCBIfam" id="NF005591">
    <property type="entry name" value="PRK07318.1"/>
    <property type="match status" value="1"/>
</dbReference>
<comment type="caution">
    <text evidence="9">The sequence shown here is derived from an EMBL/GenBank/DDBJ whole genome shotgun (WGS) entry which is preliminary data.</text>
</comment>
<keyword evidence="3" id="KW-0645">Protease</keyword>
<dbReference type="InterPro" id="IPR002933">
    <property type="entry name" value="Peptidase_M20"/>
</dbReference>
<evidence type="ECO:0000256" key="8">
    <source>
        <dbReference type="ARBA" id="ARBA00023049"/>
    </source>
</evidence>
<evidence type="ECO:0000256" key="6">
    <source>
        <dbReference type="ARBA" id="ARBA00022833"/>
    </source>
</evidence>
<dbReference type="InterPro" id="IPR050072">
    <property type="entry name" value="Peptidase_M20A"/>
</dbReference>
<dbReference type="EC" id="3.4.13.-" evidence="9"/>
<dbReference type="PANTHER" id="PTHR43808">
    <property type="entry name" value="ACETYLORNITHINE DEACETYLASE"/>
    <property type="match status" value="1"/>
</dbReference>
<dbReference type="Gene3D" id="3.40.630.10">
    <property type="entry name" value="Zn peptidases"/>
    <property type="match status" value="1"/>
</dbReference>
<dbReference type="EMBL" id="JBHSAP010000009">
    <property type="protein sequence ID" value="MFC4077154.1"/>
    <property type="molecule type" value="Genomic_DNA"/>
</dbReference>
<dbReference type="InterPro" id="IPR036264">
    <property type="entry name" value="Bact_exopeptidase_dim_dom"/>
</dbReference>
<evidence type="ECO:0000256" key="4">
    <source>
        <dbReference type="ARBA" id="ARBA00022723"/>
    </source>
</evidence>
<accession>A0ABV8JIH7</accession>
<dbReference type="PROSITE" id="PS00759">
    <property type="entry name" value="ARGE_DAPE_CPG2_2"/>
    <property type="match status" value="1"/>
</dbReference>